<evidence type="ECO:0000313" key="3">
    <source>
        <dbReference type="EMBL" id="MBB3051796.1"/>
    </source>
</evidence>
<dbReference type="InterPro" id="IPR004305">
    <property type="entry name" value="Thiaminase-2/PQQC"/>
</dbReference>
<feature type="domain" description="Thiaminase-2/PQQC" evidence="2">
    <location>
        <begin position="23"/>
        <end position="212"/>
    </location>
</feature>
<dbReference type="SUPFAM" id="SSF48613">
    <property type="entry name" value="Heme oxygenase-like"/>
    <property type="match status" value="1"/>
</dbReference>
<dbReference type="Pfam" id="PF03070">
    <property type="entry name" value="TENA_THI-4"/>
    <property type="match status" value="1"/>
</dbReference>
<keyword evidence="4" id="KW-1185">Reference proteome</keyword>
<dbReference type="InterPro" id="IPR016084">
    <property type="entry name" value="Haem_Oase-like_multi-hlx"/>
</dbReference>
<dbReference type="RefSeq" id="WP_183654601.1">
    <property type="nucleotide sequence ID" value="NZ_JACHWU010000003.1"/>
</dbReference>
<evidence type="ECO:0000259" key="2">
    <source>
        <dbReference type="Pfam" id="PF03070"/>
    </source>
</evidence>
<dbReference type="CDD" id="cd19358">
    <property type="entry name" value="TenA_E_Spr0628-like"/>
    <property type="match status" value="1"/>
</dbReference>
<dbReference type="Gene3D" id="1.20.910.10">
    <property type="entry name" value="Heme oxygenase-like"/>
    <property type="match status" value="1"/>
</dbReference>
<reference evidence="3 4" key="1">
    <citation type="submission" date="2020-08" db="EMBL/GenBank/DDBJ databases">
        <title>Genomic Encyclopedia of Type Strains, Phase III (KMG-III): the genomes of soil and plant-associated and newly described type strains.</title>
        <authorList>
            <person name="Whitman W."/>
        </authorList>
    </citation>
    <scope>NUCLEOTIDE SEQUENCE [LARGE SCALE GENOMIC DNA]</scope>
    <source>
        <strain evidence="3 4">CECT 8577</strain>
    </source>
</reference>
<evidence type="ECO:0000313" key="4">
    <source>
        <dbReference type="Proteomes" id="UP000550714"/>
    </source>
</evidence>
<proteinExistence type="predicted"/>
<comment type="pathway">
    <text evidence="1">Cofactor biosynthesis; thiamine diphosphate biosynthesis.</text>
</comment>
<protein>
    <submittedName>
        <fullName evidence="3">Thiaminase/transcriptional activator TenA</fullName>
        <ecNumber evidence="3">3.5.99.2</ecNumber>
    </submittedName>
</protein>
<dbReference type="Proteomes" id="UP000550714">
    <property type="component" value="Unassembled WGS sequence"/>
</dbReference>
<dbReference type="EMBL" id="JACHWU010000003">
    <property type="protein sequence ID" value="MBB3051796.1"/>
    <property type="molecule type" value="Genomic_DNA"/>
</dbReference>
<organism evidence="3 4">
    <name type="scientific">Prauserella isguenensis</name>
    <dbReference type="NCBI Taxonomy" id="1470180"/>
    <lineage>
        <taxon>Bacteria</taxon>
        <taxon>Bacillati</taxon>
        <taxon>Actinomycetota</taxon>
        <taxon>Actinomycetes</taxon>
        <taxon>Pseudonocardiales</taxon>
        <taxon>Pseudonocardiaceae</taxon>
        <taxon>Prauserella</taxon>
    </lineage>
</organism>
<dbReference type="GO" id="GO:0050334">
    <property type="term" value="F:thiaminase activity"/>
    <property type="evidence" value="ECO:0007669"/>
    <property type="project" value="UniProtKB-EC"/>
</dbReference>
<dbReference type="AlphaFoldDB" id="A0A839S218"/>
<accession>A0A839S218</accession>
<keyword evidence="3" id="KW-0378">Hydrolase</keyword>
<comment type="caution">
    <text evidence="3">The sequence shown here is derived from an EMBL/GenBank/DDBJ whole genome shotgun (WGS) entry which is preliminary data.</text>
</comment>
<name>A0A839S218_9PSEU</name>
<dbReference type="EC" id="3.5.99.2" evidence="3"/>
<evidence type="ECO:0000256" key="1">
    <source>
        <dbReference type="ARBA" id="ARBA00004948"/>
    </source>
</evidence>
<sequence>MSRSERLLRAGGPALERATAMRFVGDVHDGTIGDQEYARYLEFEAGFVDTAARLHGLAVWRAPHWRAVIRNAEALHGLATEQTEYFAAARAAWPVRAEMSDSTDAARRAASVLSDYALAAAEEGGYAAVTTVMFAAETLYLTWCTRALQEGTPPAGPVADWVELHTREPFTSGVAALGAAVDELPADVADDRLTGWFTGMLDAEITFHDAVYL</sequence>
<gene>
    <name evidence="3" type="ORF">FHS23_002825</name>
</gene>